<keyword evidence="3" id="KW-1185">Reference proteome</keyword>
<dbReference type="STRING" id="745820.SAMN04488053_101531"/>
<dbReference type="InterPro" id="IPR005079">
    <property type="entry name" value="Peptidase_C45_hydrolase"/>
</dbReference>
<feature type="domain" description="Peptidase C45 hydrolase" evidence="1">
    <location>
        <begin position="104"/>
        <end position="306"/>
    </location>
</feature>
<sequence length="356" mass="40495">MQIGIEAIEGRGNAYEFGRKQAAALKETALFDKHTNRRKKSIKRYQTDFMEAKSWIKELSPSLWEEMQGLADGLEWRLSDVVHEYGGYQQSWKKSGCSAIITNEVYGRNYDYHPKTYDGRFVLWQPENGYAHIGFAQRIIGRMDGMNEHGLAVGYHFVNRISPEDGFICCSIARFLLDSCRTTREAVEILKDLPHRHSFNYSLSDRYGDAAVVEGSAKSTIELIKHDNVCSNHFRSEAKANENRHMLTESKERLHRLKKLQKSNPGALEVFKMLNQLDYGVAKTDYKNWSGTIHTAVYNSKSLEVTAGIGVNALPVQISFKNWLAGSRFIVKRLRGKIEDVSGGEHLSSEKLPLNP</sequence>
<dbReference type="EMBL" id="FNIL01000001">
    <property type="protein sequence ID" value="SDN34177.1"/>
    <property type="molecule type" value="Genomic_DNA"/>
</dbReference>
<dbReference type="CDD" id="cd01935">
    <property type="entry name" value="Ntn_CGH_like"/>
    <property type="match status" value="1"/>
</dbReference>
<dbReference type="OrthoDB" id="8617387at2"/>
<dbReference type="AlphaFoldDB" id="A0A1H0AL34"/>
<dbReference type="InterPro" id="IPR047794">
    <property type="entry name" value="C45_proenzyme-like"/>
</dbReference>
<dbReference type="SUPFAM" id="SSF56235">
    <property type="entry name" value="N-terminal nucleophile aminohydrolases (Ntn hydrolases)"/>
    <property type="match status" value="1"/>
</dbReference>
<accession>A0A1H0AL34</accession>
<dbReference type="NCBIfam" id="NF040521">
    <property type="entry name" value="C45_proenzyme"/>
    <property type="match status" value="1"/>
</dbReference>
<keyword evidence="2" id="KW-0378">Hydrolase</keyword>
<dbReference type="InterPro" id="IPR047801">
    <property type="entry name" value="Peptidase_C45"/>
</dbReference>
<gene>
    <name evidence="2" type="ORF">SAMN04488053_101531</name>
</gene>
<proteinExistence type="predicted"/>
<dbReference type="Pfam" id="PF03417">
    <property type="entry name" value="AAT"/>
    <property type="match status" value="1"/>
</dbReference>
<dbReference type="InterPro" id="IPR029055">
    <property type="entry name" value="Ntn_hydrolases_N"/>
</dbReference>
<evidence type="ECO:0000313" key="2">
    <source>
        <dbReference type="EMBL" id="SDN34177.1"/>
    </source>
</evidence>
<evidence type="ECO:0000313" key="3">
    <source>
        <dbReference type="Proteomes" id="UP000198778"/>
    </source>
</evidence>
<name>A0A1H0AL34_9BACI</name>
<evidence type="ECO:0000259" key="1">
    <source>
        <dbReference type="Pfam" id="PF03417"/>
    </source>
</evidence>
<dbReference type="RefSeq" id="WP_090840303.1">
    <property type="nucleotide sequence ID" value="NZ_FNIL01000001.1"/>
</dbReference>
<dbReference type="Gene3D" id="3.60.60.10">
    <property type="entry name" value="Penicillin V Acylase, Chain A"/>
    <property type="match status" value="1"/>
</dbReference>
<dbReference type="PANTHER" id="PTHR34180">
    <property type="entry name" value="PEPTIDASE C45"/>
    <property type="match status" value="1"/>
</dbReference>
<organism evidence="2 3">
    <name type="scientific">Alkalicoccus daliensis</name>
    <dbReference type="NCBI Taxonomy" id="745820"/>
    <lineage>
        <taxon>Bacteria</taxon>
        <taxon>Bacillati</taxon>
        <taxon>Bacillota</taxon>
        <taxon>Bacilli</taxon>
        <taxon>Bacillales</taxon>
        <taxon>Bacillaceae</taxon>
        <taxon>Alkalicoccus</taxon>
    </lineage>
</organism>
<dbReference type="Proteomes" id="UP000198778">
    <property type="component" value="Unassembled WGS sequence"/>
</dbReference>
<reference evidence="3" key="1">
    <citation type="submission" date="2016-10" db="EMBL/GenBank/DDBJ databases">
        <authorList>
            <person name="Varghese N."/>
            <person name="Submissions S."/>
        </authorList>
    </citation>
    <scope>NUCLEOTIDE SEQUENCE [LARGE SCALE GENOMIC DNA]</scope>
    <source>
        <strain evidence="3">CGMCC 1.10369</strain>
    </source>
</reference>
<dbReference type="PANTHER" id="PTHR34180:SF1">
    <property type="entry name" value="BETA-ALANYL-DOPAMINE_CARCININE HYDROLASE"/>
    <property type="match status" value="1"/>
</dbReference>
<dbReference type="GO" id="GO:0016787">
    <property type="term" value="F:hydrolase activity"/>
    <property type="evidence" value="ECO:0007669"/>
    <property type="project" value="UniProtKB-KW"/>
</dbReference>
<protein>
    <submittedName>
        <fullName evidence="2">Predicted choloylglycine hydrolase</fullName>
    </submittedName>
</protein>